<organism evidence="1">
    <name type="scientific">Schizaphis graminum</name>
    <name type="common">Green bug aphid</name>
    <dbReference type="NCBI Taxonomy" id="13262"/>
    <lineage>
        <taxon>Eukaryota</taxon>
        <taxon>Metazoa</taxon>
        <taxon>Ecdysozoa</taxon>
        <taxon>Arthropoda</taxon>
        <taxon>Hexapoda</taxon>
        <taxon>Insecta</taxon>
        <taxon>Pterygota</taxon>
        <taxon>Neoptera</taxon>
        <taxon>Paraneoptera</taxon>
        <taxon>Hemiptera</taxon>
        <taxon>Sternorrhyncha</taxon>
        <taxon>Aphidomorpha</taxon>
        <taxon>Aphidoidea</taxon>
        <taxon>Aphididae</taxon>
        <taxon>Aphidini</taxon>
        <taxon>Schizaphis</taxon>
    </lineage>
</organism>
<dbReference type="InterPro" id="IPR027417">
    <property type="entry name" value="P-loop_NTPase"/>
</dbReference>
<dbReference type="PANTHER" id="PTHR13308">
    <property type="entry name" value="NEDD4-BINDING PROTEIN 2-LIKE 1"/>
    <property type="match status" value="1"/>
</dbReference>
<name>A0A2S2NHD6_SCHGA</name>
<dbReference type="EMBL" id="GGMR01003994">
    <property type="protein sequence ID" value="MBY16613.1"/>
    <property type="molecule type" value="Transcribed_RNA"/>
</dbReference>
<dbReference type="Pfam" id="PF13671">
    <property type="entry name" value="AAA_33"/>
    <property type="match status" value="1"/>
</dbReference>
<dbReference type="Gene3D" id="3.40.50.300">
    <property type="entry name" value="P-loop containing nucleotide triphosphate hydrolases"/>
    <property type="match status" value="1"/>
</dbReference>
<protein>
    <submittedName>
        <fullName evidence="1">NEDD4-binding protein 2-like 2</fullName>
    </submittedName>
</protein>
<dbReference type="SUPFAM" id="SSF52540">
    <property type="entry name" value="P-loop containing nucleoside triphosphate hydrolases"/>
    <property type="match status" value="1"/>
</dbReference>
<accession>A0A2S2NHD6</accession>
<evidence type="ECO:0000313" key="1">
    <source>
        <dbReference type="EMBL" id="MBY16613.1"/>
    </source>
</evidence>
<dbReference type="InterPro" id="IPR026302">
    <property type="entry name" value="NEDD4-bd_p2"/>
</dbReference>
<dbReference type="PANTHER" id="PTHR13308:SF40">
    <property type="entry name" value="NEDD4-BINDING PROTEIN 2-LIKE 1"/>
    <property type="match status" value="1"/>
</dbReference>
<reference evidence="1" key="1">
    <citation type="submission" date="2018-04" db="EMBL/GenBank/DDBJ databases">
        <title>Transcriptome of Schizaphis graminum biotype I.</title>
        <authorList>
            <person name="Scully E.D."/>
            <person name="Geib S.M."/>
            <person name="Palmer N.A."/>
            <person name="Koch K."/>
            <person name="Bradshaw J."/>
            <person name="Heng-Moss T."/>
            <person name="Sarath G."/>
        </authorList>
    </citation>
    <scope>NUCLEOTIDE SEQUENCE</scope>
</reference>
<gene>
    <name evidence="1" type="primary">N4bp2l2_0</name>
    <name evidence="1" type="ORF">g.50794</name>
</gene>
<proteinExistence type="predicted"/>
<sequence length="325" mass="37764">MTNIRKNMSWSCLNTKEDLFELFTGHVDHDVIEMVIESRNNDLLLAYRDLIEITNISDPDPNLHLLSAEEKNQSAAVANSNTPNVNLERLSTTETPISKIIYLVSKHFKVVVLMRGCQGSGKSYQATNILNLCYTNVKHDDFIFSADKFFFNKSNGKYKYSRDKLNDAHNWVFQKFQKAIELEVTPVIIDNTNCEAWEMENYVKVAVNNGYWIEIVEPSTEWAWDATELTKKNTHSVSYDSIISALRRYEHNITVDSLLARFKLKYNKKNQPPIVSNMFKKYPLCEENLIDQRDVGSKTQIEIIDDFKDLCITKKQKKKKKKKKK</sequence>
<dbReference type="AlphaFoldDB" id="A0A2S2NHD6"/>